<dbReference type="EMBL" id="CALOZG010000042">
    <property type="protein sequence ID" value="CAH4034851.1"/>
    <property type="molecule type" value="Genomic_DNA"/>
</dbReference>
<keyword evidence="2" id="KW-1185">Reference proteome</keyword>
<evidence type="ECO:0000313" key="2">
    <source>
        <dbReference type="Proteomes" id="UP001152562"/>
    </source>
</evidence>
<sequence length="66" mass="7417">MFSDNRTTIKKDVFTLLTLTQHPYFLLRCSPLVEVCASTAALQCASNPLTDIFTYDSINSLKVIVF</sequence>
<reference evidence="1" key="1">
    <citation type="submission" date="2022-05" db="EMBL/GenBank/DDBJ databases">
        <authorList>
            <person name="Okamura Y."/>
        </authorList>
    </citation>
    <scope>NUCLEOTIDE SEQUENCE</scope>
</reference>
<name>A0A9P0TNQ5_PIEBR</name>
<dbReference type="AlphaFoldDB" id="A0A9P0TNQ5"/>
<gene>
    <name evidence="1" type="ORF">PIBRA_LOCUS10991</name>
</gene>
<accession>A0A9P0TNQ5</accession>
<dbReference type="Proteomes" id="UP001152562">
    <property type="component" value="Unassembled WGS sequence"/>
</dbReference>
<evidence type="ECO:0000313" key="1">
    <source>
        <dbReference type="EMBL" id="CAH4034851.1"/>
    </source>
</evidence>
<proteinExistence type="predicted"/>
<comment type="caution">
    <text evidence="1">The sequence shown here is derived from an EMBL/GenBank/DDBJ whole genome shotgun (WGS) entry which is preliminary data.</text>
</comment>
<protein>
    <submittedName>
        <fullName evidence="1">Uncharacterized protein</fullName>
    </submittedName>
</protein>
<organism evidence="1 2">
    <name type="scientific">Pieris brassicae</name>
    <name type="common">White butterfly</name>
    <name type="synonym">Large white butterfly</name>
    <dbReference type="NCBI Taxonomy" id="7116"/>
    <lineage>
        <taxon>Eukaryota</taxon>
        <taxon>Metazoa</taxon>
        <taxon>Ecdysozoa</taxon>
        <taxon>Arthropoda</taxon>
        <taxon>Hexapoda</taxon>
        <taxon>Insecta</taxon>
        <taxon>Pterygota</taxon>
        <taxon>Neoptera</taxon>
        <taxon>Endopterygota</taxon>
        <taxon>Lepidoptera</taxon>
        <taxon>Glossata</taxon>
        <taxon>Ditrysia</taxon>
        <taxon>Papilionoidea</taxon>
        <taxon>Pieridae</taxon>
        <taxon>Pierinae</taxon>
        <taxon>Pieris</taxon>
    </lineage>
</organism>